<name>A0A811LCA8_BURXY</name>
<dbReference type="EMBL" id="CAJFCV020000004">
    <property type="protein sequence ID" value="CAG9113723.1"/>
    <property type="molecule type" value="Genomic_DNA"/>
</dbReference>
<reference evidence="1" key="1">
    <citation type="submission" date="2020-09" db="EMBL/GenBank/DDBJ databases">
        <authorList>
            <person name="Kikuchi T."/>
        </authorList>
    </citation>
    <scope>NUCLEOTIDE SEQUENCE</scope>
    <source>
        <strain evidence="1">Ka4C1</strain>
    </source>
</reference>
<protein>
    <submittedName>
        <fullName evidence="1">(pine wood nematode) hypothetical protein</fullName>
    </submittedName>
</protein>
<dbReference type="Proteomes" id="UP000659654">
    <property type="component" value="Unassembled WGS sequence"/>
</dbReference>
<dbReference type="Proteomes" id="UP000582659">
    <property type="component" value="Unassembled WGS sequence"/>
</dbReference>
<sequence>MRKASHTLYPGSCHPTQNAYVRFRIDDIAYSKTSTVVPTGIVMWLLDSLVPNWMNSGVFPYYSSLVAPKANMPQLPGLDTCVFVAPIFYTGTLSFGHLIGLSRR</sequence>
<evidence type="ECO:0000313" key="1">
    <source>
        <dbReference type="EMBL" id="CAD5224804.1"/>
    </source>
</evidence>
<evidence type="ECO:0000313" key="2">
    <source>
        <dbReference type="Proteomes" id="UP000659654"/>
    </source>
</evidence>
<gene>
    <name evidence="1" type="ORF">BXYJ_LOCUS8227</name>
</gene>
<dbReference type="AlphaFoldDB" id="A0A811LCA8"/>
<dbReference type="EMBL" id="CAJFDI010000004">
    <property type="protein sequence ID" value="CAD5224804.1"/>
    <property type="molecule type" value="Genomic_DNA"/>
</dbReference>
<accession>A0A811LCA8</accession>
<comment type="caution">
    <text evidence="1">The sequence shown here is derived from an EMBL/GenBank/DDBJ whole genome shotgun (WGS) entry which is preliminary data.</text>
</comment>
<proteinExistence type="predicted"/>
<organism evidence="1 2">
    <name type="scientific">Bursaphelenchus xylophilus</name>
    <name type="common">Pinewood nematode worm</name>
    <name type="synonym">Aphelenchoides xylophilus</name>
    <dbReference type="NCBI Taxonomy" id="6326"/>
    <lineage>
        <taxon>Eukaryota</taxon>
        <taxon>Metazoa</taxon>
        <taxon>Ecdysozoa</taxon>
        <taxon>Nematoda</taxon>
        <taxon>Chromadorea</taxon>
        <taxon>Rhabditida</taxon>
        <taxon>Tylenchina</taxon>
        <taxon>Tylenchomorpha</taxon>
        <taxon>Aphelenchoidea</taxon>
        <taxon>Aphelenchoididae</taxon>
        <taxon>Bursaphelenchus</taxon>
    </lineage>
</organism>
<keyword evidence="2" id="KW-1185">Reference proteome</keyword>